<dbReference type="RefSeq" id="WP_050639550.1">
    <property type="nucleotide sequence ID" value="NZ_BAAACT010000045.1"/>
</dbReference>
<protein>
    <submittedName>
        <fullName evidence="2">Uncharacterized protein</fullName>
    </submittedName>
</protein>
<dbReference type="Proteomes" id="UP000095544">
    <property type="component" value="Unassembled WGS sequence"/>
</dbReference>
<keyword evidence="1" id="KW-1133">Transmembrane helix</keyword>
<evidence type="ECO:0000313" key="2">
    <source>
        <dbReference type="EMBL" id="CUO10049.1"/>
    </source>
</evidence>
<dbReference type="OrthoDB" id="2067981at2"/>
<sequence>MSLRKSLLSGAVMGIGAAVLLIMAVLYCFTEVQVPGYVYIFGWIGSILAIVDIVGKIERQENGQNIK</sequence>
<feature type="transmembrane region" description="Helical" evidence="1">
    <location>
        <begin position="36"/>
        <end position="55"/>
    </location>
</feature>
<dbReference type="AlphaFoldDB" id="A0A174CCR2"/>
<dbReference type="STRING" id="39482.ERS852491_01273"/>
<gene>
    <name evidence="2" type="ORF">ERS852491_01273</name>
</gene>
<keyword evidence="1" id="KW-0812">Transmembrane</keyword>
<evidence type="ECO:0000313" key="3">
    <source>
        <dbReference type="Proteomes" id="UP000095544"/>
    </source>
</evidence>
<evidence type="ECO:0000256" key="1">
    <source>
        <dbReference type="SAM" id="Phobius"/>
    </source>
</evidence>
<dbReference type="EMBL" id="CYZU01000009">
    <property type="protein sequence ID" value="CUO10049.1"/>
    <property type="molecule type" value="Genomic_DNA"/>
</dbReference>
<accession>A0A174CCR2</accession>
<proteinExistence type="predicted"/>
<organism evidence="2 3">
    <name type="scientific">Faecalicatena contorta</name>
    <dbReference type="NCBI Taxonomy" id="39482"/>
    <lineage>
        <taxon>Bacteria</taxon>
        <taxon>Bacillati</taxon>
        <taxon>Bacillota</taxon>
        <taxon>Clostridia</taxon>
        <taxon>Lachnospirales</taxon>
        <taxon>Lachnospiraceae</taxon>
        <taxon>Faecalicatena</taxon>
    </lineage>
</organism>
<keyword evidence="1" id="KW-0472">Membrane</keyword>
<reference evidence="2 3" key="1">
    <citation type="submission" date="2015-09" db="EMBL/GenBank/DDBJ databases">
        <authorList>
            <consortium name="Pathogen Informatics"/>
        </authorList>
    </citation>
    <scope>NUCLEOTIDE SEQUENCE [LARGE SCALE GENOMIC DNA]</scope>
    <source>
        <strain evidence="2 3">2789STDY5834876</strain>
    </source>
</reference>
<feature type="transmembrane region" description="Helical" evidence="1">
    <location>
        <begin position="7"/>
        <end position="30"/>
    </location>
</feature>
<name>A0A174CCR2_9FIRM</name>